<organism evidence="4 5">
    <name type="scientific">Kingdonia uniflora</name>
    <dbReference type="NCBI Taxonomy" id="39325"/>
    <lineage>
        <taxon>Eukaryota</taxon>
        <taxon>Viridiplantae</taxon>
        <taxon>Streptophyta</taxon>
        <taxon>Embryophyta</taxon>
        <taxon>Tracheophyta</taxon>
        <taxon>Spermatophyta</taxon>
        <taxon>Magnoliopsida</taxon>
        <taxon>Ranunculales</taxon>
        <taxon>Circaeasteraceae</taxon>
        <taxon>Kingdonia</taxon>
    </lineage>
</organism>
<evidence type="ECO:0000256" key="1">
    <source>
        <dbReference type="ARBA" id="ARBA00022722"/>
    </source>
</evidence>
<dbReference type="InterPro" id="IPR002562">
    <property type="entry name" value="3'-5'_exonuclease_dom"/>
</dbReference>
<feature type="domain" description="3'-5' exonuclease" evidence="3">
    <location>
        <begin position="24"/>
        <end position="206"/>
    </location>
</feature>
<protein>
    <recommendedName>
        <fullName evidence="3">3'-5' exonuclease domain-containing protein</fullName>
    </recommendedName>
</protein>
<dbReference type="EMBL" id="JACGCM010002114">
    <property type="protein sequence ID" value="KAF6144571.1"/>
    <property type="molecule type" value="Genomic_DNA"/>
</dbReference>
<comment type="caution">
    <text evidence="4">The sequence shown here is derived from an EMBL/GenBank/DDBJ whole genome shotgun (WGS) entry which is preliminary data.</text>
</comment>
<dbReference type="InterPro" id="IPR036397">
    <property type="entry name" value="RNaseH_sf"/>
</dbReference>
<reference evidence="4 5" key="1">
    <citation type="journal article" date="2020" name="IScience">
        <title>Genome Sequencing of the Endangered Kingdonia uniflora (Circaeasteraceae, Ranunculales) Reveals Potential Mechanisms of Evolutionary Specialization.</title>
        <authorList>
            <person name="Sun Y."/>
            <person name="Deng T."/>
            <person name="Zhang A."/>
            <person name="Moore M.J."/>
            <person name="Landis J.B."/>
            <person name="Lin N."/>
            <person name="Zhang H."/>
            <person name="Zhang X."/>
            <person name="Huang J."/>
            <person name="Zhang X."/>
            <person name="Sun H."/>
            <person name="Wang H."/>
        </authorList>
    </citation>
    <scope>NUCLEOTIDE SEQUENCE [LARGE SCALE GENOMIC DNA]</scope>
    <source>
        <strain evidence="4">TB1705</strain>
        <tissue evidence="4">Leaf</tissue>
    </source>
</reference>
<accession>A0A7J7LPH5</accession>
<dbReference type="Pfam" id="PF01612">
    <property type="entry name" value="DNA_pol_A_exo1"/>
    <property type="match status" value="1"/>
</dbReference>
<dbReference type="GO" id="GO:0008408">
    <property type="term" value="F:3'-5' exonuclease activity"/>
    <property type="evidence" value="ECO:0007669"/>
    <property type="project" value="InterPro"/>
</dbReference>
<evidence type="ECO:0000313" key="4">
    <source>
        <dbReference type="EMBL" id="KAF6144571.1"/>
    </source>
</evidence>
<dbReference type="GO" id="GO:0006139">
    <property type="term" value="P:nucleobase-containing compound metabolic process"/>
    <property type="evidence" value="ECO:0007669"/>
    <property type="project" value="InterPro"/>
</dbReference>
<dbReference type="PANTHER" id="PTHR13620">
    <property type="entry name" value="3-5 EXONUCLEASE"/>
    <property type="match status" value="1"/>
</dbReference>
<gene>
    <name evidence="4" type="ORF">GIB67_006063</name>
</gene>
<dbReference type="Proteomes" id="UP000541444">
    <property type="component" value="Unassembled WGS sequence"/>
</dbReference>
<dbReference type="SUPFAM" id="SSF53098">
    <property type="entry name" value="Ribonuclease H-like"/>
    <property type="match status" value="1"/>
</dbReference>
<dbReference type="GO" id="GO:0005634">
    <property type="term" value="C:nucleus"/>
    <property type="evidence" value="ECO:0007669"/>
    <property type="project" value="TreeGrafter"/>
</dbReference>
<dbReference type="FunFam" id="3.30.420.10:FF:000054">
    <property type="entry name" value="Werner Syndrome-like exonuclease"/>
    <property type="match status" value="1"/>
</dbReference>
<dbReference type="Gene3D" id="3.30.420.10">
    <property type="entry name" value="Ribonuclease H-like superfamily/Ribonuclease H"/>
    <property type="match status" value="1"/>
</dbReference>
<proteinExistence type="predicted"/>
<evidence type="ECO:0000313" key="5">
    <source>
        <dbReference type="Proteomes" id="UP000541444"/>
    </source>
</evidence>
<name>A0A7J7LPH5_9MAGN</name>
<dbReference type="OrthoDB" id="1920326at2759"/>
<keyword evidence="5" id="KW-1185">Reference proteome</keyword>
<evidence type="ECO:0000259" key="3">
    <source>
        <dbReference type="SMART" id="SM00474"/>
    </source>
</evidence>
<keyword evidence="1" id="KW-0540">Nuclease</keyword>
<dbReference type="SMART" id="SM00474">
    <property type="entry name" value="35EXOc"/>
    <property type="match status" value="1"/>
</dbReference>
<sequence>MSTSSSLVQQVYDITFNDTYHHIITTVTHVPSVADAWIKEIKNFHRSRLHKLIVGLDIEWCPNNRYSTNPVAILQLCVGKRCLIFQLLYAVSGLPGSVERFLLEECYTFVGIGIKDDVFKLESDYNWRVSNAVDLRDLAIGRYNEKWLKNVGLKSLAKEVLGIELEKPKYVARSNWAVPYLSDEQVEYATVDAFVSFEIGRILMLD</sequence>
<dbReference type="GO" id="GO:0005737">
    <property type="term" value="C:cytoplasm"/>
    <property type="evidence" value="ECO:0007669"/>
    <property type="project" value="TreeGrafter"/>
</dbReference>
<dbReference type="InterPro" id="IPR051132">
    <property type="entry name" value="3-5_Exonuclease_domain"/>
</dbReference>
<dbReference type="AlphaFoldDB" id="A0A7J7LPH5"/>
<dbReference type="GO" id="GO:0003676">
    <property type="term" value="F:nucleic acid binding"/>
    <property type="evidence" value="ECO:0007669"/>
    <property type="project" value="InterPro"/>
</dbReference>
<keyword evidence="2" id="KW-0378">Hydrolase</keyword>
<dbReference type="CDD" id="cd06141">
    <property type="entry name" value="WRN_exo"/>
    <property type="match status" value="1"/>
</dbReference>
<evidence type="ECO:0000256" key="2">
    <source>
        <dbReference type="ARBA" id="ARBA00022801"/>
    </source>
</evidence>
<dbReference type="InterPro" id="IPR012337">
    <property type="entry name" value="RNaseH-like_sf"/>
</dbReference>
<dbReference type="PANTHER" id="PTHR13620:SF105">
    <property type="entry name" value="OS01G0737700 PROTEIN"/>
    <property type="match status" value="1"/>
</dbReference>